<feature type="non-terminal residue" evidence="2">
    <location>
        <position position="1"/>
    </location>
</feature>
<reference evidence="2 3" key="1">
    <citation type="submission" date="2024-05" db="EMBL/GenBank/DDBJ databases">
        <authorList>
            <person name="Wallberg A."/>
        </authorList>
    </citation>
    <scope>NUCLEOTIDE SEQUENCE [LARGE SCALE GENOMIC DNA]</scope>
</reference>
<evidence type="ECO:0000313" key="3">
    <source>
        <dbReference type="Proteomes" id="UP001497623"/>
    </source>
</evidence>
<dbReference type="AlphaFoldDB" id="A0AAV2R651"/>
<feature type="non-terminal residue" evidence="2">
    <location>
        <position position="470"/>
    </location>
</feature>
<dbReference type="SUPFAM" id="SSF56672">
    <property type="entry name" value="DNA/RNA polymerases"/>
    <property type="match status" value="1"/>
</dbReference>
<dbReference type="Proteomes" id="UP001497623">
    <property type="component" value="Unassembled WGS sequence"/>
</dbReference>
<gene>
    <name evidence="2" type="ORF">MNOR_LOCUS21052</name>
</gene>
<dbReference type="InterPro" id="IPR000477">
    <property type="entry name" value="RT_dom"/>
</dbReference>
<organism evidence="2 3">
    <name type="scientific">Meganyctiphanes norvegica</name>
    <name type="common">Northern krill</name>
    <name type="synonym">Thysanopoda norvegica</name>
    <dbReference type="NCBI Taxonomy" id="48144"/>
    <lineage>
        <taxon>Eukaryota</taxon>
        <taxon>Metazoa</taxon>
        <taxon>Ecdysozoa</taxon>
        <taxon>Arthropoda</taxon>
        <taxon>Crustacea</taxon>
        <taxon>Multicrustacea</taxon>
        <taxon>Malacostraca</taxon>
        <taxon>Eumalacostraca</taxon>
        <taxon>Eucarida</taxon>
        <taxon>Euphausiacea</taxon>
        <taxon>Euphausiidae</taxon>
        <taxon>Meganyctiphanes</taxon>
    </lineage>
</organism>
<accession>A0AAV2R651</accession>
<comment type="caution">
    <text evidence="2">The sequence shown here is derived from an EMBL/GenBank/DDBJ whole genome shotgun (WGS) entry which is preliminary data.</text>
</comment>
<dbReference type="PANTHER" id="PTHR33332">
    <property type="entry name" value="REVERSE TRANSCRIPTASE DOMAIN-CONTAINING PROTEIN"/>
    <property type="match status" value="1"/>
</dbReference>
<sequence length="470" mass="52966">NISLPMLKKHAKTKGCIGPFKVNEVLITASNEISEKLSQQYVSSFSTPDMTHNIGDPKSFFSATEEEEESNGPLLTDITFTREMIAKEIGNIKSNSAAGPDHFPVILLQECAEELSEPLYLLWRHSLDSGDIAPLFKNAIICPIQKPNTQRCHPKSYRPVSLTSHIIKVFERVLRSAIVKHLEDNDMLPKNQHGFISGRSTLSQLLHQVERMIREWEDGKATDTIYLDFAKAFDKVDHNILCHKLKRLGICGKIGFWIREFLTGRYQQVAANGVLSQPAPVISGVPQGTVLGPILFIIMIDDLDCDLTHSVASKYADDTRVTATISNPEDATQFQTELDNKIYPWAPANKMSLNGDKFEHLHVGNNLHQIKSAYKDPSGNTIDEKEHIKDLGVIISNDLTWSKQIKEIVAKARVMSGWALRTFSTRDRDPMITIWNTQIRPILDYCSPLWSPSPNNYSNIDLIETTQRSF</sequence>
<protein>
    <recommendedName>
        <fullName evidence="1">Reverse transcriptase domain-containing protein</fullName>
    </recommendedName>
</protein>
<dbReference type="EMBL" id="CAXKWB010016675">
    <property type="protein sequence ID" value="CAL4116822.1"/>
    <property type="molecule type" value="Genomic_DNA"/>
</dbReference>
<dbReference type="GO" id="GO:0071897">
    <property type="term" value="P:DNA biosynthetic process"/>
    <property type="evidence" value="ECO:0007669"/>
    <property type="project" value="UniProtKB-ARBA"/>
</dbReference>
<proteinExistence type="predicted"/>
<name>A0AAV2R651_MEGNR</name>
<dbReference type="PROSITE" id="PS50878">
    <property type="entry name" value="RT_POL"/>
    <property type="match status" value="1"/>
</dbReference>
<evidence type="ECO:0000259" key="1">
    <source>
        <dbReference type="PROSITE" id="PS50878"/>
    </source>
</evidence>
<keyword evidence="3" id="KW-1185">Reference proteome</keyword>
<evidence type="ECO:0000313" key="2">
    <source>
        <dbReference type="EMBL" id="CAL4116822.1"/>
    </source>
</evidence>
<dbReference type="Pfam" id="PF00078">
    <property type="entry name" value="RVT_1"/>
    <property type="match status" value="1"/>
</dbReference>
<feature type="domain" description="Reverse transcriptase" evidence="1">
    <location>
        <begin position="125"/>
        <end position="395"/>
    </location>
</feature>
<dbReference type="InterPro" id="IPR043502">
    <property type="entry name" value="DNA/RNA_pol_sf"/>
</dbReference>
<dbReference type="CDD" id="cd01650">
    <property type="entry name" value="RT_nLTR_like"/>
    <property type="match status" value="1"/>
</dbReference>